<name>A0A7Y7Y708_9PSED</name>
<gene>
    <name evidence="2" type="ORF">HX876_01005</name>
</gene>
<dbReference type="Proteomes" id="UP000520592">
    <property type="component" value="Unassembled WGS sequence"/>
</dbReference>
<protein>
    <submittedName>
        <fullName evidence="2">Uncharacterized protein</fullName>
    </submittedName>
</protein>
<feature type="transmembrane region" description="Helical" evidence="1">
    <location>
        <begin position="12"/>
        <end position="36"/>
    </location>
</feature>
<accession>A0A7Y7Y708</accession>
<dbReference type="AlphaFoldDB" id="A0A7Y7Y708"/>
<proteinExistence type="predicted"/>
<organism evidence="2 3">
    <name type="scientific">Pseudomonas gingeri</name>
    <dbReference type="NCBI Taxonomy" id="117681"/>
    <lineage>
        <taxon>Bacteria</taxon>
        <taxon>Pseudomonadati</taxon>
        <taxon>Pseudomonadota</taxon>
        <taxon>Gammaproteobacteria</taxon>
        <taxon>Pseudomonadales</taxon>
        <taxon>Pseudomonadaceae</taxon>
        <taxon>Pseudomonas</taxon>
    </lineage>
</organism>
<dbReference type="EMBL" id="JACAQD010000003">
    <property type="protein sequence ID" value="NWC30955.1"/>
    <property type="molecule type" value="Genomic_DNA"/>
</dbReference>
<keyword evidence="1" id="KW-1133">Transmembrane helix</keyword>
<sequence>MGSPLRVIRWQPWAMVSVITGLMLCLGLGFAFGLFYSASRTATIVSVRLSMPAASDLVAPAELPGSRSLALAQWIKERAVRQEQQRWIF</sequence>
<evidence type="ECO:0000256" key="1">
    <source>
        <dbReference type="SAM" id="Phobius"/>
    </source>
</evidence>
<keyword evidence="1" id="KW-0812">Transmembrane</keyword>
<evidence type="ECO:0000313" key="3">
    <source>
        <dbReference type="Proteomes" id="UP000520592"/>
    </source>
</evidence>
<dbReference type="RefSeq" id="WP_177063516.1">
    <property type="nucleotide sequence ID" value="NZ_JACAPB010000036.1"/>
</dbReference>
<comment type="caution">
    <text evidence="2">The sequence shown here is derived from an EMBL/GenBank/DDBJ whole genome shotgun (WGS) entry which is preliminary data.</text>
</comment>
<evidence type="ECO:0000313" key="2">
    <source>
        <dbReference type="EMBL" id="NWC30955.1"/>
    </source>
</evidence>
<keyword evidence="1" id="KW-0472">Membrane</keyword>
<reference evidence="2 3" key="1">
    <citation type="submission" date="2020-04" db="EMBL/GenBank/DDBJ databases">
        <title>Molecular characterization of pseudomonads from Agaricus bisporus reveal novel blotch 2 pathogens in Western Europe.</title>
        <authorList>
            <person name="Taparia T."/>
            <person name="Krijger M."/>
            <person name="Haynes E."/>
            <person name="Elpinstone J.G."/>
            <person name="Noble R."/>
            <person name="Van Der Wolf J."/>
        </authorList>
    </citation>
    <scope>NUCLEOTIDE SEQUENCE [LARGE SCALE GENOMIC DNA]</scope>
    <source>
        <strain evidence="2 3">IPO3737</strain>
    </source>
</reference>